<accession>A0ABP7JMP8</accession>
<evidence type="ECO:0000313" key="3">
    <source>
        <dbReference type="Proteomes" id="UP001501563"/>
    </source>
</evidence>
<dbReference type="SUPFAM" id="SSF52540">
    <property type="entry name" value="P-loop containing nucleoside triphosphate hydrolases"/>
    <property type="match status" value="1"/>
</dbReference>
<evidence type="ECO:0000256" key="1">
    <source>
        <dbReference type="SAM" id="MobiDB-lite"/>
    </source>
</evidence>
<evidence type="ECO:0008006" key="4">
    <source>
        <dbReference type="Google" id="ProtNLM"/>
    </source>
</evidence>
<protein>
    <recommendedName>
        <fullName evidence="4">ABC transporter ATP-binding protein</fullName>
    </recommendedName>
</protein>
<dbReference type="Proteomes" id="UP001501563">
    <property type="component" value="Unassembled WGS sequence"/>
</dbReference>
<evidence type="ECO:0000313" key="2">
    <source>
        <dbReference type="EMBL" id="GAA3848395.1"/>
    </source>
</evidence>
<dbReference type="Gene3D" id="3.40.50.300">
    <property type="entry name" value="P-loop containing nucleotide triphosphate hydrolases"/>
    <property type="match status" value="1"/>
</dbReference>
<sequence>MITHDLNLAPDADRILVVDRGRVVETGRHDELLARGGAYSRLHRSNNAPMDTGNRGRLSSPRPAPAADAAPPGFPA</sequence>
<keyword evidence="3" id="KW-1185">Reference proteome</keyword>
<dbReference type="EMBL" id="BAAAZA010000002">
    <property type="protein sequence ID" value="GAA3848395.1"/>
    <property type="molecule type" value="Genomic_DNA"/>
</dbReference>
<feature type="compositionally biased region" description="Low complexity" evidence="1">
    <location>
        <begin position="65"/>
        <end position="76"/>
    </location>
</feature>
<feature type="region of interest" description="Disordered" evidence="1">
    <location>
        <begin position="38"/>
        <end position="76"/>
    </location>
</feature>
<dbReference type="InterPro" id="IPR027417">
    <property type="entry name" value="P-loop_NTPase"/>
</dbReference>
<name>A0ABP7JMP8_9ACTN</name>
<gene>
    <name evidence="2" type="ORF">GCM10022207_07420</name>
</gene>
<comment type="caution">
    <text evidence="2">The sequence shown here is derived from an EMBL/GenBank/DDBJ whole genome shotgun (WGS) entry which is preliminary data.</text>
</comment>
<reference evidence="3" key="1">
    <citation type="journal article" date="2019" name="Int. J. Syst. Evol. Microbiol.">
        <title>The Global Catalogue of Microorganisms (GCM) 10K type strain sequencing project: providing services to taxonomists for standard genome sequencing and annotation.</title>
        <authorList>
            <consortium name="The Broad Institute Genomics Platform"/>
            <consortium name="The Broad Institute Genome Sequencing Center for Infectious Disease"/>
            <person name="Wu L."/>
            <person name="Ma J."/>
        </authorList>
    </citation>
    <scope>NUCLEOTIDE SEQUENCE [LARGE SCALE GENOMIC DNA]</scope>
    <source>
        <strain evidence="3">JCM 16578</strain>
    </source>
</reference>
<organism evidence="2 3">
    <name type="scientific">Streptomyces lannensis</name>
    <dbReference type="NCBI Taxonomy" id="766498"/>
    <lineage>
        <taxon>Bacteria</taxon>
        <taxon>Bacillati</taxon>
        <taxon>Actinomycetota</taxon>
        <taxon>Actinomycetes</taxon>
        <taxon>Kitasatosporales</taxon>
        <taxon>Streptomycetaceae</taxon>
        <taxon>Streptomyces</taxon>
    </lineage>
</organism>
<proteinExistence type="predicted"/>